<keyword evidence="1" id="KW-0479">Metal-binding</keyword>
<evidence type="ECO:0000256" key="3">
    <source>
        <dbReference type="ARBA" id="ARBA00022837"/>
    </source>
</evidence>
<evidence type="ECO:0000256" key="4">
    <source>
        <dbReference type="SAM" id="MobiDB-lite"/>
    </source>
</evidence>
<dbReference type="PROSITE" id="PS50222">
    <property type="entry name" value="EF_HAND_2"/>
    <property type="match status" value="2"/>
</dbReference>
<dbReference type="PROSITE" id="PS00018">
    <property type="entry name" value="EF_HAND_1"/>
    <property type="match status" value="3"/>
</dbReference>
<dbReference type="InterPro" id="IPR011992">
    <property type="entry name" value="EF-hand-dom_pair"/>
</dbReference>
<sequence>MRNRKAAQENDINGNGGISFREFTVFTLNMMNLNRSELERLFLTGDVDRNSELDNDECILVRDTLKATLNDKAVFLFDKYDKNNDQVLTLDEVSVLAKNEFGIPPKETRRILSLTDKNDDHVINVGEEMSNLMWNLRTQAVTDGGRTLLTFDRNHDGKVSYEEIKNDILRKVDGFTLKQIFKSIDFDKTFDRNHDGKVSYEEIKNDILRKVDGFTLKQIFKSIDFDKDYHLTAVEYLALLNELEEVKGKISKSTPKTIVMAMSTAAPPLVGRPERKSSASSLNDAKITKKAAQHGTTSDKSKKLSSAAAASSSTAIAVAVLKIRDKRDVVEEMVRVTPTRKMHEISLDRKMGMGEKLMYTNMGKQSQSRGISKMFRMFKGDSRKRTRREAQEIEDTAPIVSDVPTEIITEEMRMLSQKVQNNLSGGGRSPSIDESVTVPYDSEDFQ</sequence>
<dbReference type="InterPro" id="IPR018247">
    <property type="entry name" value="EF_Hand_1_Ca_BS"/>
</dbReference>
<dbReference type="SUPFAM" id="SSF47473">
    <property type="entry name" value="EF-hand"/>
    <property type="match status" value="2"/>
</dbReference>
<dbReference type="OrthoDB" id="26525at2759"/>
<keyword evidence="3" id="KW-0106">Calcium</keyword>
<dbReference type="EMBL" id="KN716312">
    <property type="protein sequence ID" value="KJH47342.1"/>
    <property type="molecule type" value="Genomic_DNA"/>
</dbReference>
<dbReference type="InterPro" id="IPR002048">
    <property type="entry name" value="EF_hand_dom"/>
</dbReference>
<evidence type="ECO:0000313" key="6">
    <source>
        <dbReference type="EMBL" id="KJH47342.1"/>
    </source>
</evidence>
<reference evidence="7" key="2">
    <citation type="journal article" date="2016" name="Sci. Rep.">
        <title>Dictyocaulus viviparus genome, variome and transcriptome elucidate lungworm biology and support future intervention.</title>
        <authorList>
            <person name="McNulty S.N."/>
            <person name="Strube C."/>
            <person name="Rosa B.A."/>
            <person name="Martin J.C."/>
            <person name="Tyagi R."/>
            <person name="Choi Y.J."/>
            <person name="Wang Q."/>
            <person name="Hallsworth Pepin K."/>
            <person name="Zhang X."/>
            <person name="Ozersky P."/>
            <person name="Wilson R.K."/>
            <person name="Sternberg P.W."/>
            <person name="Gasser R.B."/>
            <person name="Mitreva M."/>
        </authorList>
    </citation>
    <scope>NUCLEOTIDE SEQUENCE [LARGE SCALE GENOMIC DNA]</scope>
    <source>
        <strain evidence="7">HannoverDv2000</strain>
    </source>
</reference>
<organism evidence="6 7">
    <name type="scientific">Dictyocaulus viviparus</name>
    <name type="common">Bovine lungworm</name>
    <dbReference type="NCBI Taxonomy" id="29172"/>
    <lineage>
        <taxon>Eukaryota</taxon>
        <taxon>Metazoa</taxon>
        <taxon>Ecdysozoa</taxon>
        <taxon>Nematoda</taxon>
        <taxon>Chromadorea</taxon>
        <taxon>Rhabditida</taxon>
        <taxon>Rhabditina</taxon>
        <taxon>Rhabditomorpha</taxon>
        <taxon>Strongyloidea</taxon>
        <taxon>Metastrongylidae</taxon>
        <taxon>Dictyocaulus</taxon>
    </lineage>
</organism>
<dbReference type="Pfam" id="PF13202">
    <property type="entry name" value="EF-hand_5"/>
    <property type="match status" value="2"/>
</dbReference>
<dbReference type="Gene3D" id="1.10.238.10">
    <property type="entry name" value="EF-hand"/>
    <property type="match status" value="3"/>
</dbReference>
<evidence type="ECO:0000256" key="1">
    <source>
        <dbReference type="ARBA" id="ARBA00022723"/>
    </source>
</evidence>
<dbReference type="GO" id="GO:0005783">
    <property type="term" value="C:endoplasmic reticulum"/>
    <property type="evidence" value="ECO:0007669"/>
    <property type="project" value="TreeGrafter"/>
</dbReference>
<keyword evidence="2" id="KW-0677">Repeat</keyword>
<dbReference type="GO" id="GO:0005509">
    <property type="term" value="F:calcium ion binding"/>
    <property type="evidence" value="ECO:0007669"/>
    <property type="project" value="InterPro"/>
</dbReference>
<evidence type="ECO:0000313" key="7">
    <source>
        <dbReference type="Proteomes" id="UP000053766"/>
    </source>
</evidence>
<dbReference type="PANTHER" id="PTHR10827">
    <property type="entry name" value="RETICULOCALBIN"/>
    <property type="match status" value="1"/>
</dbReference>
<proteinExistence type="predicted"/>
<protein>
    <submittedName>
        <fullName evidence="6">EF hand</fullName>
    </submittedName>
</protein>
<gene>
    <name evidence="6" type="ORF">DICVIV_06591</name>
</gene>
<feature type="region of interest" description="Disordered" evidence="4">
    <location>
        <begin position="418"/>
        <end position="446"/>
    </location>
</feature>
<dbReference type="Proteomes" id="UP000053766">
    <property type="component" value="Unassembled WGS sequence"/>
</dbReference>
<evidence type="ECO:0000259" key="5">
    <source>
        <dbReference type="PROSITE" id="PS50222"/>
    </source>
</evidence>
<dbReference type="SMART" id="SM00054">
    <property type="entry name" value="EFh"/>
    <property type="match status" value="6"/>
</dbReference>
<feature type="region of interest" description="Disordered" evidence="4">
    <location>
        <begin position="264"/>
        <end position="306"/>
    </location>
</feature>
<evidence type="ECO:0000256" key="2">
    <source>
        <dbReference type="ARBA" id="ARBA00022737"/>
    </source>
</evidence>
<feature type="domain" description="EF-hand" evidence="5">
    <location>
        <begin position="68"/>
        <end position="103"/>
    </location>
</feature>
<accession>A0A0D8XU53</accession>
<dbReference type="AlphaFoldDB" id="A0A0D8XU53"/>
<dbReference type="PANTHER" id="PTHR10827:SF98">
    <property type="entry name" value="45 KDA CALCIUM-BINDING PROTEIN"/>
    <property type="match status" value="1"/>
</dbReference>
<reference evidence="6 7" key="1">
    <citation type="submission" date="2013-11" db="EMBL/GenBank/DDBJ databases">
        <title>Draft genome of the bovine lungworm Dictyocaulus viviparus.</title>
        <authorList>
            <person name="Mitreva M."/>
        </authorList>
    </citation>
    <scope>NUCLEOTIDE SEQUENCE [LARGE SCALE GENOMIC DNA]</scope>
    <source>
        <strain evidence="6 7">HannoverDv2000</strain>
    </source>
</reference>
<name>A0A0D8XU53_DICVI</name>
<keyword evidence="7" id="KW-1185">Reference proteome</keyword>
<feature type="domain" description="EF-hand" evidence="5">
    <location>
        <begin position="188"/>
        <end position="213"/>
    </location>
</feature>